<sequence>MSACLTVGHLQEFNALWFEVQEVRLQRDAQDRVTWKLTAFGEYDSTSAYRAQFLGSVKFDLRWLIWKP</sequence>
<dbReference type="AlphaFoldDB" id="A0A8T0URP6"/>
<dbReference type="EMBL" id="CM029041">
    <property type="protein sequence ID" value="KAG2627042.1"/>
    <property type="molecule type" value="Genomic_DNA"/>
</dbReference>
<comment type="caution">
    <text evidence="1">The sequence shown here is derived from an EMBL/GenBank/DDBJ whole genome shotgun (WGS) entry which is preliminary data.</text>
</comment>
<organism evidence="1 2">
    <name type="scientific">Panicum virgatum</name>
    <name type="common">Blackwell switchgrass</name>
    <dbReference type="NCBI Taxonomy" id="38727"/>
    <lineage>
        <taxon>Eukaryota</taxon>
        <taxon>Viridiplantae</taxon>
        <taxon>Streptophyta</taxon>
        <taxon>Embryophyta</taxon>
        <taxon>Tracheophyta</taxon>
        <taxon>Spermatophyta</taxon>
        <taxon>Magnoliopsida</taxon>
        <taxon>Liliopsida</taxon>
        <taxon>Poales</taxon>
        <taxon>Poaceae</taxon>
        <taxon>PACMAD clade</taxon>
        <taxon>Panicoideae</taxon>
        <taxon>Panicodae</taxon>
        <taxon>Paniceae</taxon>
        <taxon>Panicinae</taxon>
        <taxon>Panicum</taxon>
        <taxon>Panicum sect. Hiantes</taxon>
    </lineage>
</organism>
<gene>
    <name evidence="1" type="ORF">PVAP13_3KG486641</name>
</gene>
<name>A0A8T0URP6_PANVG</name>
<reference evidence="1" key="1">
    <citation type="submission" date="2020-05" db="EMBL/GenBank/DDBJ databases">
        <title>WGS assembly of Panicum virgatum.</title>
        <authorList>
            <person name="Lovell J.T."/>
            <person name="Jenkins J."/>
            <person name="Shu S."/>
            <person name="Juenger T.E."/>
            <person name="Schmutz J."/>
        </authorList>
    </citation>
    <scope>NUCLEOTIDE SEQUENCE</scope>
    <source>
        <strain evidence="1">AP13</strain>
    </source>
</reference>
<protein>
    <submittedName>
        <fullName evidence="1">Uncharacterized protein</fullName>
    </submittedName>
</protein>
<accession>A0A8T0URP6</accession>
<proteinExistence type="predicted"/>
<dbReference type="Proteomes" id="UP000823388">
    <property type="component" value="Chromosome 3K"/>
</dbReference>
<evidence type="ECO:0000313" key="1">
    <source>
        <dbReference type="EMBL" id="KAG2627042.1"/>
    </source>
</evidence>
<evidence type="ECO:0000313" key="2">
    <source>
        <dbReference type="Proteomes" id="UP000823388"/>
    </source>
</evidence>
<keyword evidence="2" id="KW-1185">Reference proteome</keyword>